<dbReference type="EMBL" id="BLEV01000006">
    <property type="protein sequence ID" value="GEU09034.1"/>
    <property type="molecule type" value="Genomic_DNA"/>
</dbReference>
<evidence type="ECO:0008006" key="7">
    <source>
        <dbReference type="Google" id="ProtNLM"/>
    </source>
</evidence>
<evidence type="ECO:0000313" key="5">
    <source>
        <dbReference type="EMBL" id="GEU17987.1"/>
    </source>
</evidence>
<proteinExistence type="predicted"/>
<organism evidence="2">
    <name type="scientific">Bacillus anthracis</name>
    <name type="common">anthrax bacterium</name>
    <dbReference type="NCBI Taxonomy" id="1392"/>
    <lineage>
        <taxon>Bacteria</taxon>
        <taxon>Bacillati</taxon>
        <taxon>Bacillota</taxon>
        <taxon>Bacilli</taxon>
        <taxon>Bacillales</taxon>
        <taxon>Bacillaceae</taxon>
        <taxon>Bacillus</taxon>
        <taxon>Bacillus cereus group</taxon>
    </lineage>
</organism>
<evidence type="ECO:0000313" key="2">
    <source>
        <dbReference type="EMBL" id="GET98173.1"/>
    </source>
</evidence>
<evidence type="ECO:0000313" key="1">
    <source>
        <dbReference type="EMBL" id="GET97177.1"/>
    </source>
</evidence>
<reference evidence="2" key="2">
    <citation type="submission" date="2019-12" db="EMBL/GenBank/DDBJ databases">
        <authorList>
            <person name="Hoang T.H.H."/>
            <person name="Okutani A."/>
        </authorList>
    </citation>
    <scope>NUCLEOTIDE SEQUENCE</scope>
    <source>
        <strain evidence="2">DB</strain>
        <strain evidence="3">HG</strain>
        <strain evidence="5">LaLC</strain>
        <strain evidence="6">LamDB</strain>
        <strain evidence="4">QuyetLC</strain>
    </source>
</reference>
<dbReference type="Pfam" id="PF12784">
    <property type="entry name" value="PDDEXK_2"/>
    <property type="match status" value="1"/>
</dbReference>
<dbReference type="EMBL" id="BLEW01000004">
    <property type="protein sequence ID" value="GEU17987.1"/>
    <property type="molecule type" value="Genomic_DNA"/>
</dbReference>
<name>A0A640L8I4_BACAN</name>
<evidence type="ECO:0000313" key="3">
    <source>
        <dbReference type="EMBL" id="GEU09034.1"/>
    </source>
</evidence>
<dbReference type="EMBL" id="BLEU01000002">
    <property type="protein sequence ID" value="GET98173.1"/>
    <property type="molecule type" value="Genomic_DNA"/>
</dbReference>
<sequence length="52" mass="5821">MSNQQLVNLRIDFAFKQLFGTSGNEDILIAFLNAMLRDSLKSPIVSTFASRT</sequence>
<comment type="caution">
    <text evidence="2">The sequence shown here is derived from an EMBL/GenBank/DDBJ whole genome shotgun (WGS) entry which is preliminary data.</text>
</comment>
<dbReference type="EMBL" id="BLEY01000039">
    <property type="protein sequence ID" value="GEU17035.1"/>
    <property type="molecule type" value="Genomic_DNA"/>
</dbReference>
<evidence type="ECO:0000313" key="6">
    <source>
        <dbReference type="EMBL" id="GEU24552.1"/>
    </source>
</evidence>
<protein>
    <recommendedName>
        <fullName evidence="7">ATPase</fullName>
    </recommendedName>
</protein>
<accession>A0A640L8I4</accession>
<gene>
    <name evidence="2" type="ORF">DB1_13880</name>
    <name evidence="3" type="ORF">HG1_45190</name>
    <name evidence="5" type="ORF">LaLC_27320</name>
    <name evidence="6" type="ORF">LamDB_29230</name>
    <name evidence="4" type="ORF">QuyetLC_33990</name>
    <name evidence="1" type="ORF">TuanDB_21120</name>
</gene>
<dbReference type="EMBL" id="BLET01000097">
    <property type="protein sequence ID" value="GET97177.1"/>
    <property type="molecule type" value="Genomic_DNA"/>
</dbReference>
<evidence type="ECO:0000313" key="4">
    <source>
        <dbReference type="EMBL" id="GEU17035.1"/>
    </source>
</evidence>
<reference evidence="2" key="1">
    <citation type="submission" date="2019-12" db="EMBL/GenBank/DDBJ databases">
        <title>Epidemiological and comparative genomic analysis of Bacillus anthracis isolated from northern Vietnam.</title>
        <authorList>
            <person name="Hoang T.T.H."/>
            <person name="Dang D.A."/>
            <person name="Pham M.H."/>
            <person name="Luong M.H."/>
            <person name="Tran N.D."/>
            <person name="Nguyen T.H."/>
            <person name="Nguyen T.T."/>
            <person name="Inoue S."/>
            <person name="Morikawa S."/>
            <person name="Okutani A."/>
        </authorList>
    </citation>
    <scope>NUCLEOTIDE SEQUENCE</scope>
    <source>
        <strain evidence="2">DB</strain>
        <strain evidence="3">HG</strain>
        <strain evidence="5">LaLC</strain>
        <strain evidence="6">LamDB</strain>
        <strain evidence="4">QuyetLC</strain>
        <strain evidence="1">TuanDB</strain>
    </source>
</reference>
<dbReference type="EMBL" id="BLEX01000004">
    <property type="protein sequence ID" value="GEU24552.1"/>
    <property type="molecule type" value="Genomic_DNA"/>
</dbReference>
<dbReference type="AlphaFoldDB" id="A0A640L8I4"/>